<organism evidence="1 2">
    <name type="scientific">Arcobacter arenosus</name>
    <dbReference type="NCBI Taxonomy" id="2576037"/>
    <lineage>
        <taxon>Bacteria</taxon>
        <taxon>Pseudomonadati</taxon>
        <taxon>Campylobacterota</taxon>
        <taxon>Epsilonproteobacteria</taxon>
        <taxon>Campylobacterales</taxon>
        <taxon>Arcobacteraceae</taxon>
        <taxon>Arcobacter</taxon>
    </lineage>
</organism>
<comment type="caution">
    <text evidence="1">The sequence shown here is derived from an EMBL/GenBank/DDBJ whole genome shotgun (WGS) entry which is preliminary data.</text>
</comment>
<dbReference type="Proteomes" id="UP000308901">
    <property type="component" value="Unassembled WGS sequence"/>
</dbReference>
<dbReference type="EMBL" id="VANU01000006">
    <property type="protein sequence ID" value="TLP36203.1"/>
    <property type="molecule type" value="Genomic_DNA"/>
</dbReference>
<evidence type="ECO:0000313" key="1">
    <source>
        <dbReference type="EMBL" id="TLP36203.1"/>
    </source>
</evidence>
<dbReference type="PROSITE" id="PS51257">
    <property type="entry name" value="PROKAR_LIPOPROTEIN"/>
    <property type="match status" value="1"/>
</dbReference>
<reference evidence="1 2" key="1">
    <citation type="submission" date="2019-05" db="EMBL/GenBank/DDBJ databases">
        <title>Arcobacter sp. nov., isolated from sea sediment.</title>
        <authorList>
            <person name="Kim W."/>
        </authorList>
    </citation>
    <scope>NUCLEOTIDE SEQUENCE [LARGE SCALE GENOMIC DNA]</scope>
    <source>
        <strain evidence="1 2">CAU 1517</strain>
    </source>
</reference>
<dbReference type="RefSeq" id="WP_138153433.1">
    <property type="nucleotide sequence ID" value="NZ_VANU01000006.1"/>
</dbReference>
<evidence type="ECO:0008006" key="3">
    <source>
        <dbReference type="Google" id="ProtNLM"/>
    </source>
</evidence>
<gene>
    <name evidence="1" type="ORF">FDK22_13110</name>
</gene>
<sequence length="65" mass="6979">MKIINIFFIILLSFTLSGCVTALLVTGTVVGGVYVADEIENDYNGDAGEFIEDKSSKAYRAITGN</sequence>
<evidence type="ECO:0000313" key="2">
    <source>
        <dbReference type="Proteomes" id="UP000308901"/>
    </source>
</evidence>
<proteinExistence type="predicted"/>
<name>A0A5R8XYA4_9BACT</name>
<keyword evidence="2" id="KW-1185">Reference proteome</keyword>
<dbReference type="AlphaFoldDB" id="A0A5R8XYA4"/>
<protein>
    <recommendedName>
        <fullName evidence="3">Lipoprotein</fullName>
    </recommendedName>
</protein>
<accession>A0A5R8XYA4</accession>